<dbReference type="Gene3D" id="1.10.443.10">
    <property type="entry name" value="Intergrase catalytic core"/>
    <property type="match status" value="1"/>
</dbReference>
<protein>
    <recommendedName>
        <fullName evidence="5">Tyr recombinase domain-containing protein</fullName>
    </recommendedName>
</protein>
<dbReference type="Gene3D" id="1.10.150.130">
    <property type="match status" value="1"/>
</dbReference>
<keyword evidence="4" id="KW-0233">DNA recombination</keyword>
<evidence type="ECO:0000256" key="2">
    <source>
        <dbReference type="ARBA" id="ARBA00022908"/>
    </source>
</evidence>
<evidence type="ECO:0000313" key="7">
    <source>
        <dbReference type="Proteomes" id="UP000664357"/>
    </source>
</evidence>
<dbReference type="PROSITE" id="PS51898">
    <property type="entry name" value="TYR_RECOMBINASE"/>
    <property type="match status" value="1"/>
</dbReference>
<dbReference type="Pfam" id="PF00589">
    <property type="entry name" value="Phage_integrase"/>
    <property type="match status" value="1"/>
</dbReference>
<reference evidence="6 7" key="2">
    <citation type="submission" date="2024-02" db="EMBL/GenBank/DDBJ databases">
        <title>The Genome Sequence of Enterococcus sp. DIV0159.</title>
        <authorList>
            <person name="Earl A."/>
            <person name="Manson A."/>
            <person name="Gilmore M."/>
            <person name="Sanders J."/>
            <person name="Shea T."/>
            <person name="Howe W."/>
            <person name="Livny J."/>
            <person name="Cuomo C."/>
            <person name="Neafsey D."/>
            <person name="Birren B."/>
        </authorList>
    </citation>
    <scope>NUCLEOTIDE SEQUENCE [LARGE SCALE GENOMIC DNA]</scope>
    <source>
        <strain evidence="6 7">665A</strain>
    </source>
</reference>
<dbReference type="InterPro" id="IPR002104">
    <property type="entry name" value="Integrase_catalytic"/>
</dbReference>
<comment type="caution">
    <text evidence="6">The sequence shown here is derived from an EMBL/GenBank/DDBJ whole genome shotgun (WGS) entry which is preliminary data.</text>
</comment>
<feature type="domain" description="Tyr recombinase" evidence="5">
    <location>
        <begin position="144"/>
        <end position="336"/>
    </location>
</feature>
<proteinExistence type="inferred from homology"/>
<organism evidence="6 7">
    <name type="scientific">Candidatus Enterococcus ferrettii</name>
    <dbReference type="NCBI Taxonomy" id="2815324"/>
    <lineage>
        <taxon>Bacteria</taxon>
        <taxon>Bacillati</taxon>
        <taxon>Bacillota</taxon>
        <taxon>Bacilli</taxon>
        <taxon>Lactobacillales</taxon>
        <taxon>Enterococcaceae</taxon>
        <taxon>Enterococcus</taxon>
    </lineage>
</organism>
<evidence type="ECO:0000313" key="6">
    <source>
        <dbReference type="EMBL" id="MEO1772269.1"/>
    </source>
</evidence>
<dbReference type="EMBL" id="JAFREL020000004">
    <property type="protein sequence ID" value="MEO1772269.1"/>
    <property type="molecule type" value="Genomic_DNA"/>
</dbReference>
<gene>
    <name evidence="6" type="ORF">JZO67_004251</name>
</gene>
<dbReference type="PANTHER" id="PTHR30629:SF2">
    <property type="entry name" value="PROPHAGE INTEGRASE INTS-RELATED"/>
    <property type="match status" value="1"/>
</dbReference>
<dbReference type="PANTHER" id="PTHR30629">
    <property type="entry name" value="PROPHAGE INTEGRASE"/>
    <property type="match status" value="1"/>
</dbReference>
<evidence type="ECO:0000256" key="1">
    <source>
        <dbReference type="ARBA" id="ARBA00008857"/>
    </source>
</evidence>
<dbReference type="InterPro" id="IPR050808">
    <property type="entry name" value="Phage_Integrase"/>
</dbReference>
<dbReference type="RefSeq" id="WP_207701832.1">
    <property type="nucleotide sequence ID" value="NZ_JAFREL020000004.1"/>
</dbReference>
<dbReference type="SUPFAM" id="SSF56349">
    <property type="entry name" value="DNA breaking-rejoining enzymes"/>
    <property type="match status" value="1"/>
</dbReference>
<keyword evidence="2" id="KW-0229">DNA integration</keyword>
<comment type="similarity">
    <text evidence="1">Belongs to the 'phage' integrase family.</text>
</comment>
<dbReference type="Proteomes" id="UP000664357">
    <property type="component" value="Unassembled WGS sequence"/>
</dbReference>
<evidence type="ECO:0000259" key="5">
    <source>
        <dbReference type="PROSITE" id="PS51898"/>
    </source>
</evidence>
<dbReference type="InterPro" id="IPR013762">
    <property type="entry name" value="Integrase-like_cat_sf"/>
</dbReference>
<evidence type="ECO:0000256" key="4">
    <source>
        <dbReference type="ARBA" id="ARBA00023172"/>
    </source>
</evidence>
<reference evidence="6 7" key="1">
    <citation type="submission" date="2021-03" db="EMBL/GenBank/DDBJ databases">
        <authorList>
            <person name="Gilmore M.S."/>
            <person name="Schwartzman J."/>
            <person name="Van Tyne D."/>
            <person name="Martin M."/>
            <person name="Earl A.M."/>
            <person name="Manson A.L."/>
            <person name="Straub T."/>
            <person name="Salamzade R."/>
            <person name="Saavedra J."/>
            <person name="Lebreton F."/>
            <person name="Prichula J."/>
            <person name="Schaufler K."/>
            <person name="Gaca A."/>
            <person name="Sgardioli B."/>
            <person name="Wagenaar J."/>
            <person name="Strong T."/>
        </authorList>
    </citation>
    <scope>NUCLEOTIDE SEQUENCE [LARGE SCALE GENOMIC DNA]</scope>
    <source>
        <strain evidence="6 7">665A</strain>
    </source>
</reference>
<evidence type="ECO:0000256" key="3">
    <source>
        <dbReference type="ARBA" id="ARBA00023125"/>
    </source>
</evidence>
<keyword evidence="7" id="KW-1185">Reference proteome</keyword>
<accession>A0ABV0EXE5</accession>
<dbReference type="CDD" id="cd00397">
    <property type="entry name" value="DNA_BRE_C"/>
    <property type="match status" value="1"/>
</dbReference>
<sequence>MVGSARAYLRKDQRLGNYHANQRENQIQEAGENLIKEDRAAIETTDDCHITYRNWCKRVASEQFMPFCLSFRSYQYKLEKYLYPAIGEVPLQMLDRFMLVNLMMDWKQKEVDAYTIEELKSLLSKTLDYAVQLDILSENPYEQIVKKRTRVRIEALSLSEQADLDQFIERKNSLPGQAAIIALYMGLRAEEIAALKWEDIDCEQNLLYVKAGAAEDRRSTGAQRIIPIPDKIVPLFLRLKESAETSHYVFSQFNQSRQPQWLTEYFHGSGEKVKLAPIHFRRLRYTFAKCLLEETGDLTAVSALMGEPETPIKADNDLREVIQQPVVIQTVDQPIRA</sequence>
<dbReference type="InterPro" id="IPR010998">
    <property type="entry name" value="Integrase_recombinase_N"/>
</dbReference>
<keyword evidence="3" id="KW-0238">DNA-binding</keyword>
<name>A0ABV0EXE5_9ENTE</name>
<dbReference type="InterPro" id="IPR011010">
    <property type="entry name" value="DNA_brk_join_enz"/>
</dbReference>